<feature type="transmembrane region" description="Helical" evidence="9">
    <location>
        <begin position="122"/>
        <end position="147"/>
    </location>
</feature>
<dbReference type="InterPro" id="IPR013833">
    <property type="entry name" value="Cyt_c_oxidase_su3_a-hlx"/>
</dbReference>
<sequence>MMKFFHPYHLVTESPWPLIGSLSLIIMMVGVIDWFYNYNYFIMILGYILLMMMMFQWWRDVIRESTYQGNHTMMVIKGLRFGMVLFILSEVMFFVSFFWTYFHMFLSPSVDIGGIWPPKLVLIFNSFNIPLLNTLILLSSGGFITWCHYSILNNMYKSSLISLLITLLLGYLFMIFQYLEYFESYFTISDSVYGSIFFVMTGFHGLHVMIGTVFILISFIRLMYKHFSLYHHFGFESSSWYWHFVDVVWLFLYIFVYWMSS</sequence>
<dbReference type="PROSITE" id="PS50253">
    <property type="entry name" value="COX3"/>
    <property type="match status" value="1"/>
</dbReference>
<keyword evidence="8 11" id="KW-0496">Mitochondrion</keyword>
<comment type="function">
    <text evidence="8">Component of the cytochrome c oxidase, the last enzyme in the mitochondrial electron transport chain which drives oxidative phosphorylation. The respiratory chain contains 3 multisubunit complexes succinate dehydrogenase (complex II, CII), ubiquinol-cytochrome c oxidoreductase (cytochrome b-c1 complex, complex III, CIII) and cytochrome c oxidase (complex IV, CIV), that cooperate to transfer electrons derived from NADH and succinate to molecular oxygen, creating an electrochemical gradient over the inner membrane that drives transmembrane transport and the ATP synthase. Cytochrome c oxidase is the component of the respiratory chain that catalyzes the reduction of oxygen to water. Electrons originating from reduced cytochrome c in the intermembrane space (IMS) are transferred via the dinuclear copper A center (CU(A)) of subunit 2 and heme A of subunit 1 to the active site in subunit 1, a binuclear center (BNC) formed by heme A3 and copper B (CU(B)). The BNC reduces molecular oxygen to 2 water molecules using 4 electrons from cytochrome c in the IMS and 4 protons from the mitochondrial matrix.</text>
</comment>
<feature type="domain" description="Heme-copper oxidase subunit III family profile" evidence="10">
    <location>
        <begin position="4"/>
        <end position="261"/>
    </location>
</feature>
<dbReference type="GO" id="GO:0006123">
    <property type="term" value="P:mitochondrial electron transport, cytochrome c to oxygen"/>
    <property type="evidence" value="ECO:0007669"/>
    <property type="project" value="TreeGrafter"/>
</dbReference>
<gene>
    <name evidence="11" type="primary">COX3</name>
</gene>
<geneLocation type="mitochondrion" evidence="11"/>
<comment type="similarity">
    <text evidence="2 8">Belongs to the cytochrome c oxidase subunit 3 family.</text>
</comment>
<accession>A0A0A6ZL10</accession>
<dbReference type="InterPro" id="IPR033945">
    <property type="entry name" value="Cyt_c_oxase_su3_dom"/>
</dbReference>
<feature type="transmembrane region" description="Helical" evidence="9">
    <location>
        <begin position="240"/>
        <end position="259"/>
    </location>
</feature>
<keyword evidence="5" id="KW-1278">Translocase</keyword>
<evidence type="ECO:0000256" key="8">
    <source>
        <dbReference type="RuleBase" id="RU003375"/>
    </source>
</evidence>
<dbReference type="InterPro" id="IPR024791">
    <property type="entry name" value="Cyt_c/ubiquinol_Oxase_su3"/>
</dbReference>
<evidence type="ECO:0000256" key="1">
    <source>
        <dbReference type="ARBA" id="ARBA00004141"/>
    </source>
</evidence>
<dbReference type="EMBL" id="KF385867">
    <property type="protein sequence ID" value="AHA52456.1"/>
    <property type="molecule type" value="Genomic_DNA"/>
</dbReference>
<dbReference type="InterPro" id="IPR035973">
    <property type="entry name" value="Cyt_c_oxidase_su3-like_sf"/>
</dbReference>
<dbReference type="SUPFAM" id="SSF81452">
    <property type="entry name" value="Cytochrome c oxidase subunit III-like"/>
    <property type="match status" value="1"/>
</dbReference>
<evidence type="ECO:0000256" key="4">
    <source>
        <dbReference type="ARBA" id="ARBA00022692"/>
    </source>
</evidence>
<protein>
    <recommendedName>
        <fullName evidence="3 8">Cytochrome c oxidase subunit 3</fullName>
    </recommendedName>
</protein>
<feature type="transmembrane region" description="Helical" evidence="9">
    <location>
        <begin position="79"/>
        <end position="102"/>
    </location>
</feature>
<evidence type="ECO:0000259" key="10">
    <source>
        <dbReference type="PROSITE" id="PS50253"/>
    </source>
</evidence>
<evidence type="ECO:0000256" key="2">
    <source>
        <dbReference type="ARBA" id="ARBA00010581"/>
    </source>
</evidence>
<feature type="transmembrane region" description="Helical" evidence="9">
    <location>
        <begin position="159"/>
        <end position="179"/>
    </location>
</feature>
<dbReference type="PANTHER" id="PTHR11403">
    <property type="entry name" value="CYTOCHROME C OXIDASE SUBUNIT III"/>
    <property type="match status" value="1"/>
</dbReference>
<name>A0A0A6ZL10_9HYME</name>
<evidence type="ECO:0000256" key="9">
    <source>
        <dbReference type="SAM" id="Phobius"/>
    </source>
</evidence>
<reference evidence="11" key="1">
    <citation type="submission" date="2013-07" db="EMBL/GenBank/DDBJ databases">
        <title>The comparative mitochondrial genomes from Braconidae subfamilies and the phylogeny of the Hymenoptera.</title>
        <authorList>
            <person name="Li Q."/>
            <person name="Wei S.J."/>
            <person name="Chen X.X."/>
        </authorList>
    </citation>
    <scope>NUCLEOTIDE SEQUENCE</scope>
</reference>
<evidence type="ECO:0000256" key="6">
    <source>
        <dbReference type="ARBA" id="ARBA00022989"/>
    </source>
</evidence>
<evidence type="ECO:0000256" key="7">
    <source>
        <dbReference type="ARBA" id="ARBA00023136"/>
    </source>
</evidence>
<evidence type="ECO:0000256" key="3">
    <source>
        <dbReference type="ARBA" id="ARBA00015944"/>
    </source>
</evidence>
<dbReference type="PANTHER" id="PTHR11403:SF7">
    <property type="entry name" value="CYTOCHROME C OXIDASE SUBUNIT 3"/>
    <property type="match status" value="1"/>
</dbReference>
<dbReference type="GO" id="GO:0004129">
    <property type="term" value="F:cytochrome-c oxidase activity"/>
    <property type="evidence" value="ECO:0007669"/>
    <property type="project" value="InterPro"/>
</dbReference>
<keyword evidence="7 9" id="KW-0472">Membrane</keyword>
<proteinExistence type="inferred from homology"/>
<evidence type="ECO:0000256" key="5">
    <source>
        <dbReference type="ARBA" id="ARBA00022967"/>
    </source>
</evidence>
<dbReference type="InterPro" id="IPR000298">
    <property type="entry name" value="Cyt_c_oxidase-like_su3"/>
</dbReference>
<dbReference type="AlphaFoldDB" id="A0A0A6ZL10"/>
<dbReference type="GO" id="GO:0005739">
    <property type="term" value="C:mitochondrion"/>
    <property type="evidence" value="ECO:0007669"/>
    <property type="project" value="TreeGrafter"/>
</dbReference>
<feature type="transmembrane region" description="Helical" evidence="9">
    <location>
        <begin position="12"/>
        <end position="32"/>
    </location>
</feature>
<evidence type="ECO:0000313" key="11">
    <source>
        <dbReference type="EMBL" id="AHA52456.1"/>
    </source>
</evidence>
<feature type="transmembrane region" description="Helical" evidence="9">
    <location>
        <begin position="38"/>
        <end position="58"/>
    </location>
</feature>
<organism evidence="11">
    <name type="scientific">Acanthormius sp. QL-2013</name>
    <dbReference type="NCBI Taxonomy" id="1421592"/>
    <lineage>
        <taxon>Eukaryota</taxon>
        <taxon>Metazoa</taxon>
        <taxon>Ecdysozoa</taxon>
        <taxon>Arthropoda</taxon>
        <taxon>Hexapoda</taxon>
        <taxon>Insecta</taxon>
        <taxon>Pterygota</taxon>
        <taxon>Neoptera</taxon>
        <taxon>Endopterygota</taxon>
        <taxon>Hymenoptera</taxon>
        <taxon>Apocrita</taxon>
        <taxon>Ichneumonoidea</taxon>
        <taxon>Braconidae</taxon>
        <taxon>Lysiterminae</taxon>
        <taxon>Acanthormius</taxon>
    </lineage>
</organism>
<dbReference type="CDD" id="cd01665">
    <property type="entry name" value="Cyt_c_Oxidase_III"/>
    <property type="match status" value="1"/>
</dbReference>
<comment type="subcellular location">
    <subcellularLocation>
        <location evidence="1">Membrane</location>
        <topology evidence="1">Multi-pass membrane protein</topology>
    </subcellularLocation>
</comment>
<feature type="transmembrane region" description="Helical" evidence="9">
    <location>
        <begin position="191"/>
        <end position="219"/>
    </location>
</feature>
<dbReference type="Gene3D" id="1.20.120.80">
    <property type="entry name" value="Cytochrome c oxidase, subunit III, four-helix bundle"/>
    <property type="match status" value="1"/>
</dbReference>
<dbReference type="GO" id="GO:0016020">
    <property type="term" value="C:membrane"/>
    <property type="evidence" value="ECO:0007669"/>
    <property type="project" value="UniProtKB-SubCell"/>
</dbReference>
<keyword evidence="4 8" id="KW-0812">Transmembrane</keyword>
<dbReference type="Pfam" id="PF00510">
    <property type="entry name" value="COX3"/>
    <property type="match status" value="1"/>
</dbReference>
<keyword evidence="6 9" id="KW-1133">Transmembrane helix</keyword>
<dbReference type="Gene3D" id="1.10.287.70">
    <property type="match status" value="1"/>
</dbReference>